<comment type="similarity">
    <text evidence="1">Belongs to the nitrobindin family.</text>
</comment>
<dbReference type="GO" id="GO:0020037">
    <property type="term" value="F:heme binding"/>
    <property type="evidence" value="ECO:0007669"/>
    <property type="project" value="UniProtKB-UniRule"/>
</dbReference>
<evidence type="ECO:0000313" key="4">
    <source>
        <dbReference type="EMBL" id="GHI84180.1"/>
    </source>
</evidence>
<dbReference type="GO" id="GO:0046872">
    <property type="term" value="F:metal ion binding"/>
    <property type="evidence" value="ECO:0007669"/>
    <property type="project" value="UniProtKB-KW"/>
</dbReference>
<dbReference type="RefSeq" id="WP_031142263.1">
    <property type="nucleotide sequence ID" value="NZ_BNEE01000004.1"/>
</dbReference>
<protein>
    <recommendedName>
        <fullName evidence="1">Peroxynitrite isomerase</fullName>
        <ecNumber evidence="1">5.99.-.-</ecNumber>
    </recommendedName>
    <alternativeName>
        <fullName evidence="1">Ferric nitrobindin</fullName>
        <shortName evidence="1">Nb(III)</shortName>
    </alternativeName>
</protein>
<proteinExistence type="inferred from homology"/>
<feature type="short sequence motif" description="GXWXGXG" evidence="1">
    <location>
        <begin position="34"/>
        <end position="40"/>
    </location>
</feature>
<name>A0A919GU07_9ACTN</name>
<feature type="region of interest" description="Disordered" evidence="2">
    <location>
        <begin position="1"/>
        <end position="22"/>
    </location>
</feature>
<dbReference type="CDD" id="cd07828">
    <property type="entry name" value="lipocalin_heme-bd-THAP4-like"/>
    <property type="match status" value="1"/>
</dbReference>
<comment type="function">
    <text evidence="1">Heme-binding protein able to scavenge peroxynitrite and to protect free L-tyrosine against peroxynitrite-mediated nitration, by acting as a peroxynitrite isomerase that converts peroxynitrite to nitrate. Therefore, this protein likely plays a role in peroxynitrite sensing and in the detoxification of reactive nitrogen and oxygen species (RNS and ROS, respectively). Is able to bind nitric oxide (NO) in vitro, but may act as a sensor of peroxynitrite levels in vivo.</text>
</comment>
<dbReference type="PANTHER" id="PTHR15854">
    <property type="entry name" value="THAP4 PROTEIN"/>
    <property type="match status" value="1"/>
</dbReference>
<evidence type="ECO:0000313" key="5">
    <source>
        <dbReference type="Proteomes" id="UP000600026"/>
    </source>
</evidence>
<gene>
    <name evidence="4" type="ORF">Sxan_15440</name>
</gene>
<dbReference type="EMBL" id="BNEE01000004">
    <property type="protein sequence ID" value="GHI84180.1"/>
    <property type="molecule type" value="Genomic_DNA"/>
</dbReference>
<dbReference type="InterPro" id="IPR014878">
    <property type="entry name" value="THAP4-like_heme-bd"/>
</dbReference>
<dbReference type="SUPFAM" id="SSF50814">
    <property type="entry name" value="Lipocalins"/>
    <property type="match status" value="1"/>
</dbReference>
<keyword evidence="1" id="KW-0349">Heme</keyword>
<dbReference type="AlphaFoldDB" id="A0A919GU07"/>
<dbReference type="InterPro" id="IPR045165">
    <property type="entry name" value="Nitrobindin"/>
</dbReference>
<comment type="domain">
    <text evidence="1">Forms a 10-stranded antiparallel beta-barrel structure able to accommodate a hydrophobic ligand in its interior. In fact, this fold hosts the heme group, which is located in a wide surface cleft.</text>
</comment>
<evidence type="ECO:0000256" key="1">
    <source>
        <dbReference type="HAMAP-Rule" id="MF_01297"/>
    </source>
</evidence>
<dbReference type="GO" id="GO:0062213">
    <property type="term" value="F:peroxynitrite isomerase activity"/>
    <property type="evidence" value="ECO:0007669"/>
    <property type="project" value="UniProtKB-UniRule"/>
</dbReference>
<evidence type="ECO:0000256" key="2">
    <source>
        <dbReference type="SAM" id="MobiDB-lite"/>
    </source>
</evidence>
<sequence length="181" mass="20189">MHEAAQENPFPDSRVLGEGPRPHPWLDPVLPLLGRWQGEGRGEYATLEQGFRYRQEITFSHDGRPFLCYEARAWLIDESGAAVRPSGRESGWWRVTPDATLEVLLAHPTGIVETYVGRAAGAECEMETEGVARTPLAKEVTGTRRHYAVRDGDLTVTQFMAAVGQPMQRHLTARLRAVPTL</sequence>
<feature type="binding site" description="axial binding residue" evidence="1">
    <location>
        <position position="170"/>
    </location>
    <ligand>
        <name>heme b</name>
        <dbReference type="ChEBI" id="CHEBI:60344"/>
    </ligand>
    <ligandPart>
        <name>Fe</name>
        <dbReference type="ChEBI" id="CHEBI:18248"/>
    </ligandPart>
</feature>
<feature type="binding site" evidence="1">
    <location>
        <position position="138"/>
    </location>
    <ligand>
        <name>heme b</name>
        <dbReference type="ChEBI" id="CHEBI:60344"/>
    </ligand>
</feature>
<dbReference type="EC" id="5.99.-.-" evidence="1"/>
<comment type="cofactor">
    <cofactor evidence="1">
        <name>heme b</name>
        <dbReference type="ChEBI" id="CHEBI:60344"/>
    </cofactor>
    <text evidence="1">Binds 1 heme b group per subunit, that coordinates a highly solvent-exposed Fe(III) atom.</text>
</comment>
<organism evidence="4 5">
    <name type="scientific">Streptomyces xanthophaeus</name>
    <dbReference type="NCBI Taxonomy" id="67385"/>
    <lineage>
        <taxon>Bacteria</taxon>
        <taxon>Bacillati</taxon>
        <taxon>Actinomycetota</taxon>
        <taxon>Actinomycetes</taxon>
        <taxon>Kitasatosporales</taxon>
        <taxon>Streptomycetaceae</taxon>
        <taxon>Streptomyces</taxon>
    </lineage>
</organism>
<dbReference type="Proteomes" id="UP000600026">
    <property type="component" value="Unassembled WGS sequence"/>
</dbReference>
<keyword evidence="1" id="KW-0408">Iron</keyword>
<dbReference type="Pfam" id="PF08768">
    <property type="entry name" value="THAP4_heme-bd"/>
    <property type="match status" value="1"/>
</dbReference>
<accession>A0A919GU07</accession>
<dbReference type="PANTHER" id="PTHR15854:SF4">
    <property type="entry name" value="PEROXYNITRITE ISOMERASE THAP4"/>
    <property type="match status" value="1"/>
</dbReference>
<comment type="catalytic activity">
    <reaction evidence="1">
        <text>peroxynitrite = nitrate</text>
        <dbReference type="Rhea" id="RHEA:63116"/>
        <dbReference type="ChEBI" id="CHEBI:17632"/>
        <dbReference type="ChEBI" id="CHEBI:25941"/>
    </reaction>
</comment>
<reference evidence="4" key="1">
    <citation type="submission" date="2020-09" db="EMBL/GenBank/DDBJ databases">
        <title>Whole genome shotgun sequence of Streptomyces xanthophaeus NBRC 12829.</title>
        <authorList>
            <person name="Komaki H."/>
            <person name="Tamura T."/>
        </authorList>
    </citation>
    <scope>NUCLEOTIDE SEQUENCE</scope>
    <source>
        <strain evidence="4">NBRC 12829</strain>
    </source>
</reference>
<dbReference type="Gene3D" id="2.40.128.20">
    <property type="match status" value="1"/>
</dbReference>
<dbReference type="HAMAP" id="MF_01297">
    <property type="entry name" value="nitrobindin"/>
    <property type="match status" value="1"/>
</dbReference>
<evidence type="ECO:0000259" key="3">
    <source>
        <dbReference type="Pfam" id="PF08768"/>
    </source>
</evidence>
<comment type="pathway">
    <text evidence="1">Nitrogen metabolism.</text>
</comment>
<dbReference type="InterPro" id="IPR022939">
    <property type="entry name" value="Nb(III)_bact/plant"/>
</dbReference>
<feature type="domain" description="THAP4-like heme-binding" evidence="3">
    <location>
        <begin position="26"/>
        <end position="176"/>
    </location>
</feature>
<keyword evidence="1" id="KW-0479">Metal-binding</keyword>
<feature type="binding site" evidence="1">
    <location>
        <position position="46"/>
    </location>
    <ligand>
        <name>heme b</name>
        <dbReference type="ChEBI" id="CHEBI:60344"/>
    </ligand>
</feature>
<comment type="caution">
    <text evidence="4">The sequence shown here is derived from an EMBL/GenBank/DDBJ whole genome shotgun (WGS) entry which is preliminary data.</text>
</comment>
<keyword evidence="1" id="KW-0413">Isomerase</keyword>
<keyword evidence="5" id="KW-1185">Reference proteome</keyword>
<dbReference type="OrthoDB" id="4804006at2"/>
<dbReference type="InterPro" id="IPR012674">
    <property type="entry name" value="Calycin"/>
</dbReference>